<dbReference type="RefSeq" id="WP_344857901.1">
    <property type="nucleotide sequence ID" value="NZ_BAAAUT010000012.1"/>
</dbReference>
<accession>A0ABP6N1B1</accession>
<gene>
    <name evidence="1" type="ORF">GCM10010466_18900</name>
</gene>
<dbReference type="Proteomes" id="UP001500320">
    <property type="component" value="Unassembled WGS sequence"/>
</dbReference>
<proteinExistence type="predicted"/>
<sequence>MGEFTTTIEHRLDQAYKHLKEARSTGDDYLADTLTAEIEDLRRLATDNGVSLQR</sequence>
<reference evidence="2" key="1">
    <citation type="journal article" date="2019" name="Int. J. Syst. Evol. Microbiol.">
        <title>The Global Catalogue of Microorganisms (GCM) 10K type strain sequencing project: providing services to taxonomists for standard genome sequencing and annotation.</title>
        <authorList>
            <consortium name="The Broad Institute Genomics Platform"/>
            <consortium name="The Broad Institute Genome Sequencing Center for Infectious Disease"/>
            <person name="Wu L."/>
            <person name="Ma J."/>
        </authorList>
    </citation>
    <scope>NUCLEOTIDE SEQUENCE [LARGE SCALE GENOMIC DNA]</scope>
    <source>
        <strain evidence="2">JCM 9373</strain>
    </source>
</reference>
<keyword evidence="2" id="KW-1185">Reference proteome</keyword>
<organism evidence="1 2">
    <name type="scientific">Planomonospora alba</name>
    <dbReference type="NCBI Taxonomy" id="161354"/>
    <lineage>
        <taxon>Bacteria</taxon>
        <taxon>Bacillati</taxon>
        <taxon>Actinomycetota</taxon>
        <taxon>Actinomycetes</taxon>
        <taxon>Streptosporangiales</taxon>
        <taxon>Streptosporangiaceae</taxon>
        <taxon>Planomonospora</taxon>
    </lineage>
</organism>
<protein>
    <submittedName>
        <fullName evidence="1">Uncharacterized protein</fullName>
    </submittedName>
</protein>
<dbReference type="EMBL" id="BAAAUT010000012">
    <property type="protein sequence ID" value="GAA3128382.1"/>
    <property type="molecule type" value="Genomic_DNA"/>
</dbReference>
<name>A0ABP6N1B1_9ACTN</name>
<evidence type="ECO:0000313" key="1">
    <source>
        <dbReference type="EMBL" id="GAA3128382.1"/>
    </source>
</evidence>
<evidence type="ECO:0000313" key="2">
    <source>
        <dbReference type="Proteomes" id="UP001500320"/>
    </source>
</evidence>
<comment type="caution">
    <text evidence="1">The sequence shown here is derived from an EMBL/GenBank/DDBJ whole genome shotgun (WGS) entry which is preliminary data.</text>
</comment>